<protein>
    <recommendedName>
        <fullName evidence="1">ATPase AAA-type core domain-containing protein</fullName>
    </recommendedName>
</protein>
<sequence length="433" mass="50479">MFKKITLKNYRTHKSTTLELQPITLLIGNNNSGKTNFLSGIQHFSELIIQLNDYRPAQAKDYFPHRYCLANDDAPMSIEIEWSKNNNFVRYYMELYPNKKFKNNIGCKEKCEFRFNHSNSLQTLTSGYDPESNLLEIHSRLYHGHLESLEPEDQDVLKLFFHDFQNTFSYHLQPSFLKDFFIEEEKNEIIDIHKNISRPPRPIILKSTQLKLTSSFSCLDYEGKNLQNIIYYIKTKNERVFSRFLALMRRFANNQNFQGIRYDEENSKLLWQFDLGRTTTDLLVDEFPPEVLSDGLLKAAAIALLVSLETSPALILMEEIENGINPGNIQELMRWIWQATAPNQKDISHQFILTSYSPSVLREFHKNLDSVYTFRLNKRTYQSDVRNLNQALDTLIGIGAVEGEIIEDEATGKRLVEIPQYQLAELWYSGTIG</sequence>
<dbReference type="EMBL" id="CZCU02000169">
    <property type="protein sequence ID" value="VXD25658.1"/>
    <property type="molecule type" value="Genomic_DNA"/>
</dbReference>
<dbReference type="InterPro" id="IPR027417">
    <property type="entry name" value="P-loop_NTPase"/>
</dbReference>
<dbReference type="AlphaFoldDB" id="A0A7Z9C4W3"/>
<dbReference type="Proteomes" id="UP000184550">
    <property type="component" value="Unassembled WGS sequence"/>
</dbReference>
<dbReference type="OrthoDB" id="9815944at2"/>
<gene>
    <name evidence="2" type="ORF">PL8927_900040</name>
</gene>
<accession>A0A7Z9C4W3</accession>
<organism evidence="2 3">
    <name type="scientific">Planktothrix serta PCC 8927</name>
    <dbReference type="NCBI Taxonomy" id="671068"/>
    <lineage>
        <taxon>Bacteria</taxon>
        <taxon>Bacillati</taxon>
        <taxon>Cyanobacteriota</taxon>
        <taxon>Cyanophyceae</taxon>
        <taxon>Oscillatoriophycideae</taxon>
        <taxon>Oscillatoriales</taxon>
        <taxon>Microcoleaceae</taxon>
        <taxon>Planktothrix</taxon>
    </lineage>
</organism>
<dbReference type="GO" id="GO:0005524">
    <property type="term" value="F:ATP binding"/>
    <property type="evidence" value="ECO:0007669"/>
    <property type="project" value="InterPro"/>
</dbReference>
<dbReference type="PANTHER" id="PTHR43581">
    <property type="entry name" value="ATP/GTP PHOSPHATASE"/>
    <property type="match status" value="1"/>
</dbReference>
<dbReference type="InterPro" id="IPR051396">
    <property type="entry name" value="Bact_Antivir_Def_Nuclease"/>
</dbReference>
<evidence type="ECO:0000313" key="3">
    <source>
        <dbReference type="Proteomes" id="UP000184550"/>
    </source>
</evidence>
<dbReference type="RefSeq" id="WP_083626928.1">
    <property type="nucleotide sequence ID" value="NZ_LR734888.1"/>
</dbReference>
<dbReference type="SUPFAM" id="SSF52540">
    <property type="entry name" value="P-loop containing nucleoside triphosphate hydrolases"/>
    <property type="match status" value="1"/>
</dbReference>
<proteinExistence type="predicted"/>
<feature type="domain" description="ATPase AAA-type core" evidence="1">
    <location>
        <begin position="23"/>
        <end position="361"/>
    </location>
</feature>
<keyword evidence="3" id="KW-1185">Reference proteome</keyword>
<dbReference type="PANTHER" id="PTHR43581:SF2">
    <property type="entry name" value="EXCINUCLEASE ATPASE SUBUNIT"/>
    <property type="match status" value="1"/>
</dbReference>
<name>A0A7Z9C4W3_9CYAN</name>
<comment type="caution">
    <text evidence="2">The sequence shown here is derived from an EMBL/GenBank/DDBJ whole genome shotgun (WGS) entry which is preliminary data.</text>
</comment>
<evidence type="ECO:0000313" key="2">
    <source>
        <dbReference type="EMBL" id="VXD25658.1"/>
    </source>
</evidence>
<reference evidence="2" key="1">
    <citation type="submission" date="2019-10" db="EMBL/GenBank/DDBJ databases">
        <authorList>
            <consortium name="Genoscope - CEA"/>
            <person name="William W."/>
        </authorList>
    </citation>
    <scope>NUCLEOTIDE SEQUENCE [LARGE SCALE GENOMIC DNA]</scope>
    <source>
        <strain evidence="2">BBR_PRJEB10992</strain>
    </source>
</reference>
<evidence type="ECO:0000259" key="1">
    <source>
        <dbReference type="Pfam" id="PF13304"/>
    </source>
</evidence>
<dbReference type="GO" id="GO:0016887">
    <property type="term" value="F:ATP hydrolysis activity"/>
    <property type="evidence" value="ECO:0007669"/>
    <property type="project" value="InterPro"/>
</dbReference>
<dbReference type="InterPro" id="IPR003959">
    <property type="entry name" value="ATPase_AAA_core"/>
</dbReference>
<dbReference type="Gene3D" id="3.40.50.300">
    <property type="entry name" value="P-loop containing nucleotide triphosphate hydrolases"/>
    <property type="match status" value="1"/>
</dbReference>
<dbReference type="Pfam" id="PF13304">
    <property type="entry name" value="AAA_21"/>
    <property type="match status" value="1"/>
</dbReference>